<evidence type="ECO:0000256" key="8">
    <source>
        <dbReference type="SAM" id="Coils"/>
    </source>
</evidence>
<evidence type="ECO:0000256" key="5">
    <source>
        <dbReference type="ARBA" id="ARBA00023054"/>
    </source>
</evidence>
<dbReference type="GO" id="GO:0006887">
    <property type="term" value="P:exocytosis"/>
    <property type="evidence" value="ECO:0000318"/>
    <property type="project" value="GO_Central"/>
</dbReference>
<dbReference type="HOGENOM" id="CLU_096939_2_0_1"/>
<keyword evidence="11" id="KW-1185">Reference proteome</keyword>
<dbReference type="GO" id="GO:0005484">
    <property type="term" value="F:SNAP receptor activity"/>
    <property type="evidence" value="ECO:0000318"/>
    <property type="project" value="GO_Central"/>
</dbReference>
<dbReference type="InParanoid" id="F6WIN9"/>
<dbReference type="GO" id="GO:0019905">
    <property type="term" value="F:syntaxin binding"/>
    <property type="evidence" value="ECO:0000318"/>
    <property type="project" value="GO_Central"/>
</dbReference>
<keyword evidence="2" id="KW-0771">Synaptosome</keyword>
<evidence type="ECO:0000259" key="9">
    <source>
        <dbReference type="PROSITE" id="PS50192"/>
    </source>
</evidence>
<dbReference type="SMART" id="SM00397">
    <property type="entry name" value="t_SNARE"/>
    <property type="match status" value="1"/>
</dbReference>
<dbReference type="GeneTree" id="ENSGT00950000182843"/>
<dbReference type="AlphaFoldDB" id="F6WIN9"/>
<evidence type="ECO:0000256" key="2">
    <source>
        <dbReference type="ARBA" id="ARBA00022599"/>
    </source>
</evidence>
<dbReference type="InterPro" id="IPR000727">
    <property type="entry name" value="T_SNARE_dom"/>
</dbReference>
<reference evidence="11" key="1">
    <citation type="journal article" date="2002" name="Science">
        <title>The draft genome of Ciona intestinalis: insights into chordate and vertebrate origins.</title>
        <authorList>
            <person name="Dehal P."/>
            <person name="Satou Y."/>
            <person name="Campbell R.K."/>
            <person name="Chapman J."/>
            <person name="Degnan B."/>
            <person name="De Tomaso A."/>
            <person name="Davidson B."/>
            <person name="Di Gregorio A."/>
            <person name="Gelpke M."/>
            <person name="Goodstein D.M."/>
            <person name="Harafuji N."/>
            <person name="Hastings K.E."/>
            <person name="Ho I."/>
            <person name="Hotta K."/>
            <person name="Huang W."/>
            <person name="Kawashima T."/>
            <person name="Lemaire P."/>
            <person name="Martinez D."/>
            <person name="Meinertzhagen I.A."/>
            <person name="Necula S."/>
            <person name="Nonaka M."/>
            <person name="Putnam N."/>
            <person name="Rash S."/>
            <person name="Saiga H."/>
            <person name="Satake M."/>
            <person name="Terry A."/>
            <person name="Yamada L."/>
            <person name="Wang H.G."/>
            <person name="Awazu S."/>
            <person name="Azumi K."/>
            <person name="Boore J."/>
            <person name="Branno M."/>
            <person name="Chin-Bow S."/>
            <person name="DeSantis R."/>
            <person name="Doyle S."/>
            <person name="Francino P."/>
            <person name="Keys D.N."/>
            <person name="Haga S."/>
            <person name="Hayashi H."/>
            <person name="Hino K."/>
            <person name="Imai K.S."/>
            <person name="Inaba K."/>
            <person name="Kano S."/>
            <person name="Kobayashi K."/>
            <person name="Kobayashi M."/>
            <person name="Lee B.I."/>
            <person name="Makabe K.W."/>
            <person name="Manohar C."/>
            <person name="Matassi G."/>
            <person name="Medina M."/>
            <person name="Mochizuki Y."/>
            <person name="Mount S."/>
            <person name="Morishita T."/>
            <person name="Miura S."/>
            <person name="Nakayama A."/>
            <person name="Nishizaka S."/>
            <person name="Nomoto H."/>
            <person name="Ohta F."/>
            <person name="Oishi K."/>
            <person name="Rigoutsos I."/>
            <person name="Sano M."/>
            <person name="Sasaki A."/>
            <person name="Sasakura Y."/>
            <person name="Shoguchi E."/>
            <person name="Shin-i T."/>
            <person name="Spagnuolo A."/>
            <person name="Stainier D."/>
            <person name="Suzuki M.M."/>
            <person name="Tassy O."/>
            <person name="Takatori N."/>
            <person name="Tokuoka M."/>
            <person name="Yagi K."/>
            <person name="Yoshizaki F."/>
            <person name="Wada S."/>
            <person name="Zhang C."/>
            <person name="Hyatt P.D."/>
            <person name="Larimer F."/>
            <person name="Detter C."/>
            <person name="Doggett N."/>
            <person name="Glavina T."/>
            <person name="Hawkins T."/>
            <person name="Richardson P."/>
            <person name="Lucas S."/>
            <person name="Kohara Y."/>
            <person name="Levine M."/>
            <person name="Satoh N."/>
            <person name="Rokhsar D.S."/>
        </authorList>
    </citation>
    <scope>NUCLEOTIDE SEQUENCE [LARGE SCALE GENOMIC DNA]</scope>
</reference>
<dbReference type="PROSITE" id="PS50192">
    <property type="entry name" value="T_SNARE"/>
    <property type="match status" value="1"/>
</dbReference>
<dbReference type="PANTHER" id="PTHR19305">
    <property type="entry name" value="SYNAPTOSOMAL ASSOCIATED PROTEIN"/>
    <property type="match status" value="1"/>
</dbReference>
<dbReference type="GO" id="GO:0031629">
    <property type="term" value="P:synaptic vesicle fusion to presynaptic active zone membrane"/>
    <property type="evidence" value="ECO:0000318"/>
    <property type="project" value="GO_Central"/>
</dbReference>
<dbReference type="STRING" id="7719.ENSCINP00000027629"/>
<dbReference type="Pfam" id="PF00835">
    <property type="entry name" value="SNAP-25"/>
    <property type="match status" value="1"/>
</dbReference>
<accession>F6WIN9</accession>
<dbReference type="FunFam" id="1.20.5.110:FF:000009">
    <property type="entry name" value="Synaptosomal-associated protein"/>
    <property type="match status" value="1"/>
</dbReference>
<keyword evidence="5 8" id="KW-0175">Coiled coil</keyword>
<sequence>DVTEQLDRVEEGMDQINKDMKQAEKNLQGLEKCCGLCVCPWNNNRAKNFEKGGEYKKTWGSNEDGKVVNNQPARIQDPREMAQVSGGYVTRVTNDAREDEMEENLTQVAGVIGNLKHMAIDMGNEISAQNQQIDRINTKADSNNARIDQANERATKILKA</sequence>
<dbReference type="SUPFAM" id="SSF58038">
    <property type="entry name" value="SNARE fusion complex"/>
    <property type="match status" value="2"/>
</dbReference>
<reference evidence="10" key="3">
    <citation type="submission" date="2025-09" db="UniProtKB">
        <authorList>
            <consortium name="Ensembl"/>
        </authorList>
    </citation>
    <scope>IDENTIFICATION</scope>
</reference>
<dbReference type="Ensembl" id="ENSCINT00000027875.2">
    <property type="protein sequence ID" value="ENSCINP00000027629.2"/>
    <property type="gene ID" value="ENSCING00000015685.2"/>
</dbReference>
<dbReference type="GO" id="GO:0098793">
    <property type="term" value="C:presynapse"/>
    <property type="evidence" value="ECO:0007669"/>
    <property type="project" value="GOC"/>
</dbReference>
<reference evidence="10" key="2">
    <citation type="submission" date="2025-08" db="UniProtKB">
        <authorList>
            <consortium name="Ensembl"/>
        </authorList>
    </citation>
    <scope>IDENTIFICATION</scope>
</reference>
<evidence type="ECO:0000256" key="4">
    <source>
        <dbReference type="ARBA" id="ARBA00023018"/>
    </source>
</evidence>
<dbReference type="GO" id="GO:0031201">
    <property type="term" value="C:SNARE complex"/>
    <property type="evidence" value="ECO:0000318"/>
    <property type="project" value="GO_Central"/>
</dbReference>
<dbReference type="Gene3D" id="1.20.5.110">
    <property type="match status" value="2"/>
</dbReference>
<feature type="domain" description="T-SNARE coiled-coil homology" evidence="9">
    <location>
        <begin position="95"/>
        <end position="157"/>
    </location>
</feature>
<dbReference type="Proteomes" id="UP000008144">
    <property type="component" value="Unassembled WGS sequence"/>
</dbReference>
<proteinExistence type="inferred from homology"/>
<dbReference type="GO" id="GO:0043005">
    <property type="term" value="C:neuron projection"/>
    <property type="evidence" value="ECO:0007669"/>
    <property type="project" value="UniProtKB-KW"/>
</dbReference>
<name>F6WIN9_CIOIN</name>
<dbReference type="FunCoup" id="F6WIN9">
    <property type="interactions" value="7"/>
</dbReference>
<evidence type="ECO:0000313" key="10">
    <source>
        <dbReference type="Ensembl" id="ENSCINP00000027629.2"/>
    </source>
</evidence>
<evidence type="ECO:0000256" key="7">
    <source>
        <dbReference type="RuleBase" id="RU003496"/>
    </source>
</evidence>
<dbReference type="PANTHER" id="PTHR19305:SF14">
    <property type="entry name" value="SYNAPTOSOMAL-ASSOCIATED PROTEIN-RELATED"/>
    <property type="match status" value="1"/>
</dbReference>
<comment type="subcellular location">
    <subcellularLocation>
        <location evidence="6">Synapse</location>
        <location evidence="6">Synaptosome</location>
    </subcellularLocation>
</comment>
<dbReference type="InterPro" id="IPR000928">
    <property type="entry name" value="SNAP-25_dom"/>
</dbReference>
<dbReference type="OMA" id="GQAWGSN"/>
<keyword evidence="4" id="KW-0770">Synapse</keyword>
<feature type="coiled-coil region" evidence="8">
    <location>
        <begin position="6"/>
        <end position="33"/>
    </location>
</feature>
<evidence type="ECO:0000256" key="6">
    <source>
        <dbReference type="ARBA" id="ARBA00034102"/>
    </source>
</evidence>
<dbReference type="CDD" id="cd15885">
    <property type="entry name" value="SNARE_SNAP25C"/>
    <property type="match status" value="1"/>
</dbReference>
<evidence type="ECO:0000256" key="3">
    <source>
        <dbReference type="ARBA" id="ARBA00022737"/>
    </source>
</evidence>
<gene>
    <name evidence="10" type="primary">LOC100187429</name>
</gene>
<comment type="similarity">
    <text evidence="1 7">Belongs to the SNAP-25 family.</text>
</comment>
<dbReference type="GO" id="GO:0005886">
    <property type="term" value="C:plasma membrane"/>
    <property type="evidence" value="ECO:0000318"/>
    <property type="project" value="GO_Central"/>
</dbReference>
<organism evidence="10 11">
    <name type="scientific">Ciona intestinalis</name>
    <name type="common">Transparent sea squirt</name>
    <name type="synonym">Ascidia intestinalis</name>
    <dbReference type="NCBI Taxonomy" id="7719"/>
    <lineage>
        <taxon>Eukaryota</taxon>
        <taxon>Metazoa</taxon>
        <taxon>Chordata</taxon>
        <taxon>Tunicata</taxon>
        <taxon>Ascidiacea</taxon>
        <taxon>Phlebobranchia</taxon>
        <taxon>Cionidae</taxon>
        <taxon>Ciona</taxon>
    </lineage>
</organism>
<evidence type="ECO:0000256" key="1">
    <source>
        <dbReference type="ARBA" id="ARBA00009480"/>
    </source>
</evidence>
<dbReference type="GO" id="GO:0016082">
    <property type="term" value="P:synaptic vesicle priming"/>
    <property type="evidence" value="ECO:0000318"/>
    <property type="project" value="GO_Central"/>
</dbReference>
<protein>
    <recommendedName>
        <fullName evidence="7">Synaptosomal-associated protein</fullName>
    </recommendedName>
</protein>
<keyword evidence="3" id="KW-0677">Repeat</keyword>
<evidence type="ECO:0000313" key="11">
    <source>
        <dbReference type="Proteomes" id="UP000008144"/>
    </source>
</evidence>